<organism evidence="1 2">
    <name type="scientific">Pyrus ussuriensis x Pyrus communis</name>
    <dbReference type="NCBI Taxonomy" id="2448454"/>
    <lineage>
        <taxon>Eukaryota</taxon>
        <taxon>Viridiplantae</taxon>
        <taxon>Streptophyta</taxon>
        <taxon>Embryophyta</taxon>
        <taxon>Tracheophyta</taxon>
        <taxon>Spermatophyta</taxon>
        <taxon>Magnoliopsida</taxon>
        <taxon>eudicotyledons</taxon>
        <taxon>Gunneridae</taxon>
        <taxon>Pentapetalae</taxon>
        <taxon>rosids</taxon>
        <taxon>fabids</taxon>
        <taxon>Rosales</taxon>
        <taxon>Rosaceae</taxon>
        <taxon>Amygdaloideae</taxon>
        <taxon>Maleae</taxon>
        <taxon>Pyrus</taxon>
    </lineage>
</organism>
<dbReference type="Proteomes" id="UP000327157">
    <property type="component" value="Chromosome 3"/>
</dbReference>
<proteinExistence type="predicted"/>
<dbReference type="AlphaFoldDB" id="A0A5N5GNS3"/>
<gene>
    <name evidence="1" type="ORF">D8674_021870</name>
</gene>
<comment type="caution">
    <text evidence="1">The sequence shown here is derived from an EMBL/GenBank/DDBJ whole genome shotgun (WGS) entry which is preliminary data.</text>
</comment>
<evidence type="ECO:0000313" key="2">
    <source>
        <dbReference type="Proteomes" id="UP000327157"/>
    </source>
</evidence>
<sequence>MHPANGVNLAQVPVQVPAQGVLEIPEYLSDSVASIHVPQVTPPPVIYINSKFDDEDDPEGDLIESFESVGLLKRQFNLNEDYVQVREVTNVNILLSRADMNG</sequence>
<reference evidence="2" key="2">
    <citation type="submission" date="2019-10" db="EMBL/GenBank/DDBJ databases">
        <title>A de novo genome assembly of a pear dwarfing rootstock.</title>
        <authorList>
            <person name="Wang F."/>
            <person name="Wang J."/>
            <person name="Li S."/>
            <person name="Zhang Y."/>
            <person name="Fang M."/>
            <person name="Ma L."/>
            <person name="Zhao Y."/>
            <person name="Jiang S."/>
        </authorList>
    </citation>
    <scope>NUCLEOTIDE SEQUENCE [LARGE SCALE GENOMIC DNA]</scope>
</reference>
<reference evidence="1 2" key="3">
    <citation type="submission" date="2019-11" db="EMBL/GenBank/DDBJ databases">
        <title>A de novo genome assembly of a pear dwarfing rootstock.</title>
        <authorList>
            <person name="Wang F."/>
            <person name="Wang J."/>
            <person name="Li S."/>
            <person name="Zhang Y."/>
            <person name="Fang M."/>
            <person name="Ma L."/>
            <person name="Zhao Y."/>
            <person name="Jiang S."/>
        </authorList>
    </citation>
    <scope>NUCLEOTIDE SEQUENCE [LARGE SCALE GENOMIC DNA]</scope>
    <source>
        <strain evidence="1">S2</strain>
        <tissue evidence="1">Leaf</tissue>
    </source>
</reference>
<dbReference type="EMBL" id="SMOL01000402">
    <property type="protein sequence ID" value="KAB2615282.1"/>
    <property type="molecule type" value="Genomic_DNA"/>
</dbReference>
<evidence type="ECO:0000313" key="1">
    <source>
        <dbReference type="EMBL" id="KAB2615282.1"/>
    </source>
</evidence>
<keyword evidence="2" id="KW-1185">Reference proteome</keyword>
<name>A0A5N5GNS3_9ROSA</name>
<protein>
    <submittedName>
        <fullName evidence="1">Uncharacterized protein</fullName>
    </submittedName>
</protein>
<accession>A0A5N5GNS3</accession>
<reference evidence="1 2" key="1">
    <citation type="submission" date="2019-09" db="EMBL/GenBank/DDBJ databases">
        <authorList>
            <person name="Ou C."/>
        </authorList>
    </citation>
    <scope>NUCLEOTIDE SEQUENCE [LARGE SCALE GENOMIC DNA]</scope>
    <source>
        <strain evidence="1">S2</strain>
        <tissue evidence="1">Leaf</tissue>
    </source>
</reference>